<evidence type="ECO:0000313" key="8">
    <source>
        <dbReference type="EMBL" id="SDW47112.1"/>
    </source>
</evidence>
<organism evidence="8 9">
    <name type="scientific">Roseicitreum antarcticum</name>
    <dbReference type="NCBI Taxonomy" id="564137"/>
    <lineage>
        <taxon>Bacteria</taxon>
        <taxon>Pseudomonadati</taxon>
        <taxon>Pseudomonadota</taxon>
        <taxon>Alphaproteobacteria</taxon>
        <taxon>Rhodobacterales</taxon>
        <taxon>Paracoccaceae</taxon>
        <taxon>Roseicitreum</taxon>
    </lineage>
</organism>
<feature type="region of interest" description="Disordered" evidence="6">
    <location>
        <begin position="325"/>
        <end position="350"/>
    </location>
</feature>
<dbReference type="GO" id="GO:0046872">
    <property type="term" value="F:metal ion binding"/>
    <property type="evidence" value="ECO:0007669"/>
    <property type="project" value="UniProtKB-KW"/>
</dbReference>
<dbReference type="InterPro" id="IPR029052">
    <property type="entry name" value="Metallo-depent_PP-like"/>
</dbReference>
<dbReference type="CDD" id="cd07398">
    <property type="entry name" value="MPP_YbbF-LpxH"/>
    <property type="match status" value="1"/>
</dbReference>
<dbReference type="GO" id="GO:0008758">
    <property type="term" value="F:UDP-2,3-diacylglucosamine hydrolase activity"/>
    <property type="evidence" value="ECO:0007669"/>
    <property type="project" value="TreeGrafter"/>
</dbReference>
<dbReference type="InterPro" id="IPR043461">
    <property type="entry name" value="LpxH-like"/>
</dbReference>
<feature type="region of interest" description="Disordered" evidence="6">
    <location>
        <begin position="265"/>
        <end position="294"/>
    </location>
</feature>
<keyword evidence="9" id="KW-1185">Reference proteome</keyword>
<dbReference type="RefSeq" id="WP_092885700.1">
    <property type="nucleotide sequence ID" value="NZ_CP061498.1"/>
</dbReference>
<evidence type="ECO:0000313" key="9">
    <source>
        <dbReference type="Proteomes" id="UP000198539"/>
    </source>
</evidence>
<sequence>MSPATASLPTAPAATPRPSLPRMRALFISDLHLGYKGADIRALNEMLKACEPEHLYLVGDVFDGWKLEKRWYWTQDYCDLIDILMSLRRRRVPITLITGNHDEKLREVIPKLFRPLILCRYGIRIEERCMHRTARGKKLLVIHGDQFDGALWRGGSKIADQVWGWLTERGLIPPPRPGRRWSLRRAINRENGSLNERHVSAALRRAIHDGADGIVFGHSHVPILDRREGRAVANCGAWTVADGGMHTAIAETPEGRLEMLHWPSTPRHNGKTAAPCTRDEARQEGPRSETAEHALPAPVLSVQDPDSARLIRYVYALWRPMQPGMRNLPRPAASPADASTKAALRPTVAA</sequence>
<dbReference type="EMBL" id="FNOM01000002">
    <property type="protein sequence ID" value="SDW47112.1"/>
    <property type="molecule type" value="Genomic_DNA"/>
</dbReference>
<evidence type="ECO:0000256" key="6">
    <source>
        <dbReference type="SAM" id="MobiDB-lite"/>
    </source>
</evidence>
<dbReference type="Gene3D" id="3.60.21.10">
    <property type="match status" value="1"/>
</dbReference>
<protein>
    <submittedName>
        <fullName evidence="8">UDP-2,3-diacylglucosamine pyrophosphatase LpxH</fullName>
    </submittedName>
</protein>
<accession>A0A1H2TT95</accession>
<dbReference type="GO" id="GO:0016020">
    <property type="term" value="C:membrane"/>
    <property type="evidence" value="ECO:0007669"/>
    <property type="project" value="GOC"/>
</dbReference>
<keyword evidence="2" id="KW-0997">Cell inner membrane</keyword>
<dbReference type="PANTHER" id="PTHR34990">
    <property type="entry name" value="UDP-2,3-DIACYLGLUCOSAMINE HYDROLASE-RELATED"/>
    <property type="match status" value="1"/>
</dbReference>
<name>A0A1H2TT95_9RHOB</name>
<gene>
    <name evidence="8" type="ORF">SAMN04488238_102168</name>
</gene>
<evidence type="ECO:0000256" key="3">
    <source>
        <dbReference type="ARBA" id="ARBA00022723"/>
    </source>
</evidence>
<keyword evidence="5" id="KW-0464">Manganese</keyword>
<reference evidence="8 9" key="1">
    <citation type="submission" date="2016-10" db="EMBL/GenBank/DDBJ databases">
        <authorList>
            <person name="de Groot N.N."/>
        </authorList>
    </citation>
    <scope>NUCLEOTIDE SEQUENCE [LARGE SCALE GENOMIC DNA]</scope>
    <source>
        <strain evidence="8 9">CGMCC 1.8894</strain>
    </source>
</reference>
<feature type="domain" description="Calcineurin-like phosphoesterase" evidence="7">
    <location>
        <begin position="23"/>
        <end position="222"/>
    </location>
</feature>
<dbReference type="InterPro" id="IPR004843">
    <property type="entry name" value="Calcineurin-like_PHP"/>
</dbReference>
<evidence type="ECO:0000256" key="1">
    <source>
        <dbReference type="ARBA" id="ARBA00022475"/>
    </source>
</evidence>
<evidence type="ECO:0000256" key="5">
    <source>
        <dbReference type="ARBA" id="ARBA00023211"/>
    </source>
</evidence>
<proteinExistence type="predicted"/>
<keyword evidence="1" id="KW-1003">Cell membrane</keyword>
<dbReference type="OrthoDB" id="9802481at2"/>
<dbReference type="SUPFAM" id="SSF56300">
    <property type="entry name" value="Metallo-dependent phosphatases"/>
    <property type="match status" value="1"/>
</dbReference>
<dbReference type="STRING" id="564137.SAMN04488238_102168"/>
<evidence type="ECO:0000256" key="2">
    <source>
        <dbReference type="ARBA" id="ARBA00022519"/>
    </source>
</evidence>
<evidence type="ECO:0000259" key="7">
    <source>
        <dbReference type="Pfam" id="PF00149"/>
    </source>
</evidence>
<feature type="compositionally biased region" description="Basic and acidic residues" evidence="6">
    <location>
        <begin position="277"/>
        <end position="292"/>
    </location>
</feature>
<dbReference type="GO" id="GO:0009245">
    <property type="term" value="P:lipid A biosynthetic process"/>
    <property type="evidence" value="ECO:0007669"/>
    <property type="project" value="TreeGrafter"/>
</dbReference>
<evidence type="ECO:0000256" key="4">
    <source>
        <dbReference type="ARBA" id="ARBA00023136"/>
    </source>
</evidence>
<keyword evidence="3" id="KW-0479">Metal-binding</keyword>
<dbReference type="Proteomes" id="UP000198539">
    <property type="component" value="Unassembled WGS sequence"/>
</dbReference>
<dbReference type="AlphaFoldDB" id="A0A1H2TT95"/>
<feature type="compositionally biased region" description="Low complexity" evidence="6">
    <location>
        <begin position="331"/>
        <end position="343"/>
    </location>
</feature>
<dbReference type="PANTHER" id="PTHR34990:SF2">
    <property type="entry name" value="BLL8164 PROTEIN"/>
    <property type="match status" value="1"/>
</dbReference>
<dbReference type="Pfam" id="PF00149">
    <property type="entry name" value="Metallophos"/>
    <property type="match status" value="1"/>
</dbReference>
<keyword evidence="4" id="KW-0472">Membrane</keyword>